<evidence type="ECO:0000313" key="2">
    <source>
        <dbReference type="Proteomes" id="UP000001318"/>
    </source>
</evidence>
<dbReference type="EMBL" id="AM849035">
    <property type="protein sequence ID" value="CAQ03213.1"/>
    <property type="molecule type" value="Genomic_DNA"/>
</dbReference>
<organism evidence="1 2">
    <name type="scientific">Clavibacter sepedonicus</name>
    <name type="common">Clavibacter michiganensis subsp. sepedonicus</name>
    <dbReference type="NCBI Taxonomy" id="31964"/>
    <lineage>
        <taxon>Bacteria</taxon>
        <taxon>Bacillati</taxon>
        <taxon>Actinomycetota</taxon>
        <taxon>Actinomycetes</taxon>
        <taxon>Micrococcales</taxon>
        <taxon>Microbacteriaceae</taxon>
        <taxon>Clavibacter</taxon>
    </lineage>
</organism>
<proteinExistence type="predicted"/>
<dbReference type="KEGG" id="cms:pCS0030"/>
<gene>
    <name evidence="1" type="ordered locus">pCS0030</name>
</gene>
<dbReference type="HOGENOM" id="CLU_2895919_0_0_11"/>
<keyword evidence="2" id="KW-1185">Reference proteome</keyword>
<keyword evidence="1" id="KW-0614">Plasmid</keyword>
<name>B0RJ24_CLASE</name>
<sequence>MNPGHRVVVLYVLRASQQVCTGHAHSRMRCCVVLGGVAGAWVNPHNLRRGSQTADYREKGRV</sequence>
<dbReference type="Proteomes" id="UP000001318">
    <property type="component" value="Plasmid pCS1"/>
</dbReference>
<reference evidence="1 2" key="1">
    <citation type="journal article" date="2008" name="J. Bacteriol.">
        <title>Genome of the actinomycete plant pathogen Clavibacter michiganensis subsp. sepedonicus suggests recent niche adaptation.</title>
        <authorList>
            <person name="Bentley S.D."/>
            <person name="Corton C."/>
            <person name="Brown S.E."/>
            <person name="Barron A."/>
            <person name="Clark L."/>
            <person name="Doggett J."/>
            <person name="Harris B."/>
            <person name="Ormond D."/>
            <person name="Quail M.A."/>
            <person name="May G."/>
            <person name="Francis D."/>
            <person name="Knudson D."/>
            <person name="Parkhill J."/>
            <person name="Ishimaru C.A."/>
        </authorList>
    </citation>
    <scope>NUCLEOTIDE SEQUENCE [LARGE SCALE GENOMIC DNA]</scope>
    <source>
        <strain evidence="2">ATCC 33113 / DSM 20744 / JCM 9667 / LMG 2889 / ICMP 2535 / C-1</strain>
    </source>
</reference>
<protein>
    <submittedName>
        <fullName evidence="1">Uncharacterized protein</fullName>
    </submittedName>
</protein>
<dbReference type="AlphaFoldDB" id="B0RJ24"/>
<evidence type="ECO:0000313" key="1">
    <source>
        <dbReference type="EMBL" id="CAQ03213.1"/>
    </source>
</evidence>
<geneLocation type="plasmid" evidence="1 2">
    <name>pCS1</name>
</geneLocation>
<accession>B0RJ24</accession>